<dbReference type="EMBL" id="BK015711">
    <property type="protein sequence ID" value="DAE21293.1"/>
    <property type="molecule type" value="Genomic_DNA"/>
</dbReference>
<dbReference type="GO" id="GO:0004799">
    <property type="term" value="F:thymidylate synthase activity"/>
    <property type="evidence" value="ECO:0007669"/>
    <property type="project" value="TreeGrafter"/>
</dbReference>
<dbReference type="Gene3D" id="3.30.1360.170">
    <property type="match status" value="1"/>
</dbReference>
<dbReference type="Pfam" id="PF02511">
    <property type="entry name" value="Thy1"/>
    <property type="match status" value="1"/>
</dbReference>
<dbReference type="InterPro" id="IPR036098">
    <property type="entry name" value="Thymidylate_synthase_ThyX_sf"/>
</dbReference>
<dbReference type="PANTHER" id="PTHR34934">
    <property type="entry name" value="FLAVIN-DEPENDENT THYMIDYLATE SYNTHASE"/>
    <property type="match status" value="1"/>
</dbReference>
<protein>
    <submittedName>
        <fullName evidence="1">Thymidylate synthase complementing protein</fullName>
    </submittedName>
</protein>
<dbReference type="PROSITE" id="PS51331">
    <property type="entry name" value="THYX"/>
    <property type="match status" value="1"/>
</dbReference>
<accession>A0A8S5QRD3</accession>
<dbReference type="GO" id="GO:0070402">
    <property type="term" value="F:NADPH binding"/>
    <property type="evidence" value="ECO:0007669"/>
    <property type="project" value="TreeGrafter"/>
</dbReference>
<reference evidence="1" key="1">
    <citation type="journal article" date="2021" name="Proc. Natl. Acad. Sci. U.S.A.">
        <title>A Catalog of Tens of Thousands of Viruses from Human Metagenomes Reveals Hidden Associations with Chronic Diseases.</title>
        <authorList>
            <person name="Tisza M.J."/>
            <person name="Buck C.B."/>
        </authorList>
    </citation>
    <scope>NUCLEOTIDE SEQUENCE</scope>
    <source>
        <strain evidence="1">CtE6L85</strain>
    </source>
</reference>
<dbReference type="SUPFAM" id="SSF69796">
    <property type="entry name" value="Thymidylate synthase-complementing protein Thy1"/>
    <property type="match status" value="1"/>
</dbReference>
<dbReference type="GO" id="GO:0050660">
    <property type="term" value="F:flavin adenine dinucleotide binding"/>
    <property type="evidence" value="ECO:0007669"/>
    <property type="project" value="InterPro"/>
</dbReference>
<evidence type="ECO:0000313" key="1">
    <source>
        <dbReference type="EMBL" id="DAE21293.1"/>
    </source>
</evidence>
<dbReference type="CDD" id="cd20175">
    <property type="entry name" value="ThyX"/>
    <property type="match status" value="1"/>
</dbReference>
<sequence>MGKVIVQDFTCKEPITMIGTEAGVCWGADISDQKKNYRRGIDCLESEHGRTFEFPDAYMILDGYSARVIREWYTHIGGSPTRLQASTRYIDYEHGFDYVVPPSVEKDEAASAGYKKVMTILQNALTALDAFGVPREDTALLLPLGMTTRIVCKHNARNLMDMSHQRMCSRAYHEYRKLFDDVCNALRAYSEEWAYLVDHYFMPKCEYMGFCKEKKSCGKMPHKE</sequence>
<dbReference type="GO" id="GO:0050797">
    <property type="term" value="F:thymidylate synthase (FAD) activity"/>
    <property type="evidence" value="ECO:0007669"/>
    <property type="project" value="InterPro"/>
</dbReference>
<organism evidence="1">
    <name type="scientific">Siphoviridae sp. ctE6L85</name>
    <dbReference type="NCBI Taxonomy" id="2826202"/>
    <lineage>
        <taxon>Viruses</taxon>
        <taxon>Duplodnaviria</taxon>
        <taxon>Heunggongvirae</taxon>
        <taxon>Uroviricota</taxon>
        <taxon>Caudoviricetes</taxon>
    </lineage>
</organism>
<dbReference type="GO" id="GO:0006231">
    <property type="term" value="P:dTMP biosynthetic process"/>
    <property type="evidence" value="ECO:0007669"/>
    <property type="project" value="InterPro"/>
</dbReference>
<name>A0A8S5QRD3_9CAUD</name>
<proteinExistence type="predicted"/>
<dbReference type="PANTHER" id="PTHR34934:SF1">
    <property type="entry name" value="FLAVIN-DEPENDENT THYMIDYLATE SYNTHASE"/>
    <property type="match status" value="1"/>
</dbReference>
<dbReference type="InterPro" id="IPR003669">
    <property type="entry name" value="Thymidylate_synthase_ThyX"/>
</dbReference>